<dbReference type="InterPro" id="IPR005225">
    <property type="entry name" value="Small_GTP-bd"/>
</dbReference>
<dbReference type="SUPFAM" id="SSF52540">
    <property type="entry name" value="P-loop containing nucleoside triphosphate hydrolases"/>
    <property type="match status" value="1"/>
</dbReference>
<name>A0ABP0GIZ7_CLALP</name>
<evidence type="ECO:0000313" key="3">
    <source>
        <dbReference type="EMBL" id="CAK8691702.1"/>
    </source>
</evidence>
<dbReference type="SMART" id="SM00173">
    <property type="entry name" value="RAS"/>
    <property type="match status" value="1"/>
</dbReference>
<accession>A0ABP0GIZ7</accession>
<dbReference type="Proteomes" id="UP001642483">
    <property type="component" value="Unassembled WGS sequence"/>
</dbReference>
<dbReference type="SMART" id="SM00175">
    <property type="entry name" value="RAB"/>
    <property type="match status" value="1"/>
</dbReference>
<reference evidence="3 4" key="1">
    <citation type="submission" date="2024-02" db="EMBL/GenBank/DDBJ databases">
        <authorList>
            <person name="Daric V."/>
            <person name="Darras S."/>
        </authorList>
    </citation>
    <scope>NUCLEOTIDE SEQUENCE [LARGE SCALE GENOMIC DNA]</scope>
</reference>
<keyword evidence="1" id="KW-0547">Nucleotide-binding</keyword>
<evidence type="ECO:0000256" key="2">
    <source>
        <dbReference type="ARBA" id="ARBA00023134"/>
    </source>
</evidence>
<dbReference type="PANTHER" id="PTHR24072">
    <property type="entry name" value="RHO FAMILY GTPASE"/>
    <property type="match status" value="1"/>
</dbReference>
<protein>
    <submittedName>
        <fullName evidence="3">Uncharacterized protein</fullName>
    </submittedName>
</protein>
<sequence length="213" mass="24286">MSITYEQTEKIKCVVVGDGGSGKTSLLVVYVKGEFPEQYCPTVFDNYSAEVDTGEKKATLMLFDTAGQEDYDRLRPLFYDQVDVIIMCYDVNSHASFENVEIRWIPETRHFCPDALVVLVACKTDLRRALVENDVTSNDVDLIRLNKQRNILNHNRVITTEEGHGLAERIKATAFIECSAKENENVNNVFLTSVQKFLLEAQKRKQSDCCRFL</sequence>
<evidence type="ECO:0000256" key="1">
    <source>
        <dbReference type="ARBA" id="ARBA00022741"/>
    </source>
</evidence>
<dbReference type="Gene3D" id="3.40.50.300">
    <property type="entry name" value="P-loop containing nucleotide triphosphate hydrolases"/>
    <property type="match status" value="1"/>
</dbReference>
<dbReference type="PRINTS" id="PR00449">
    <property type="entry name" value="RASTRNSFRMNG"/>
</dbReference>
<keyword evidence="2" id="KW-0342">GTP-binding</keyword>
<dbReference type="InterPro" id="IPR027417">
    <property type="entry name" value="P-loop_NTPase"/>
</dbReference>
<dbReference type="SMART" id="SM00174">
    <property type="entry name" value="RHO"/>
    <property type="match status" value="1"/>
</dbReference>
<evidence type="ECO:0000313" key="4">
    <source>
        <dbReference type="Proteomes" id="UP001642483"/>
    </source>
</evidence>
<keyword evidence="4" id="KW-1185">Reference proteome</keyword>
<dbReference type="PROSITE" id="PS51420">
    <property type="entry name" value="RHO"/>
    <property type="match status" value="1"/>
</dbReference>
<dbReference type="InterPro" id="IPR001806">
    <property type="entry name" value="Small_GTPase"/>
</dbReference>
<comment type="caution">
    <text evidence="3">The sequence shown here is derived from an EMBL/GenBank/DDBJ whole genome shotgun (WGS) entry which is preliminary data.</text>
</comment>
<dbReference type="EMBL" id="CAWYQH010000119">
    <property type="protein sequence ID" value="CAK8691702.1"/>
    <property type="molecule type" value="Genomic_DNA"/>
</dbReference>
<organism evidence="3 4">
    <name type="scientific">Clavelina lepadiformis</name>
    <name type="common">Light-bulb sea squirt</name>
    <name type="synonym">Ascidia lepadiformis</name>
    <dbReference type="NCBI Taxonomy" id="159417"/>
    <lineage>
        <taxon>Eukaryota</taxon>
        <taxon>Metazoa</taxon>
        <taxon>Chordata</taxon>
        <taxon>Tunicata</taxon>
        <taxon>Ascidiacea</taxon>
        <taxon>Aplousobranchia</taxon>
        <taxon>Clavelinidae</taxon>
        <taxon>Clavelina</taxon>
    </lineage>
</organism>
<dbReference type="PROSITE" id="PS51421">
    <property type="entry name" value="RAS"/>
    <property type="match status" value="1"/>
</dbReference>
<dbReference type="InterPro" id="IPR003578">
    <property type="entry name" value="Small_GTPase_Rho"/>
</dbReference>
<gene>
    <name evidence="3" type="ORF">CVLEPA_LOCUS24464</name>
</gene>
<dbReference type="NCBIfam" id="TIGR00231">
    <property type="entry name" value="small_GTP"/>
    <property type="match status" value="1"/>
</dbReference>
<dbReference type="Pfam" id="PF00071">
    <property type="entry name" value="Ras"/>
    <property type="match status" value="1"/>
</dbReference>
<proteinExistence type="predicted"/>
<dbReference type="PROSITE" id="PS51419">
    <property type="entry name" value="RAB"/>
    <property type="match status" value="1"/>
</dbReference>